<dbReference type="EMBL" id="OZ021743">
    <property type="protein sequence ID" value="CAK9330092.1"/>
    <property type="molecule type" value="Genomic_DNA"/>
</dbReference>
<accession>A0ABP0ZBE7</accession>
<reference evidence="1 2" key="1">
    <citation type="submission" date="2024-03" db="EMBL/GenBank/DDBJ databases">
        <authorList>
            <person name="Gkanogiannis A."/>
            <person name="Becerra Lopez-Lavalle L."/>
        </authorList>
    </citation>
    <scope>NUCLEOTIDE SEQUENCE [LARGE SCALE GENOMIC DNA]</scope>
</reference>
<proteinExistence type="predicted"/>
<name>A0ABP0ZBE7_9ROSI</name>
<keyword evidence="2" id="KW-1185">Reference proteome</keyword>
<dbReference type="Proteomes" id="UP001642487">
    <property type="component" value="Chromosome 9"/>
</dbReference>
<protein>
    <submittedName>
        <fullName evidence="1">Uncharacterized protein</fullName>
    </submittedName>
</protein>
<organism evidence="1 2">
    <name type="scientific">Citrullus colocynthis</name>
    <name type="common">colocynth</name>
    <dbReference type="NCBI Taxonomy" id="252529"/>
    <lineage>
        <taxon>Eukaryota</taxon>
        <taxon>Viridiplantae</taxon>
        <taxon>Streptophyta</taxon>
        <taxon>Embryophyta</taxon>
        <taxon>Tracheophyta</taxon>
        <taxon>Spermatophyta</taxon>
        <taxon>Magnoliopsida</taxon>
        <taxon>eudicotyledons</taxon>
        <taxon>Gunneridae</taxon>
        <taxon>Pentapetalae</taxon>
        <taxon>rosids</taxon>
        <taxon>fabids</taxon>
        <taxon>Cucurbitales</taxon>
        <taxon>Cucurbitaceae</taxon>
        <taxon>Benincaseae</taxon>
        <taxon>Citrullus</taxon>
    </lineage>
</organism>
<gene>
    <name evidence="1" type="ORF">CITCOLO1_LOCUS22575</name>
</gene>
<sequence>MKLSLHETNRGKAIRSNNHGSNMQIATALLEPRLIPAPNPLLIILNTLSLSLFKPSLHFIPSGADDFGE</sequence>
<evidence type="ECO:0000313" key="1">
    <source>
        <dbReference type="EMBL" id="CAK9330092.1"/>
    </source>
</evidence>
<evidence type="ECO:0000313" key="2">
    <source>
        <dbReference type="Proteomes" id="UP001642487"/>
    </source>
</evidence>